<name>X0Y320_9ZZZZ</name>
<dbReference type="Gene3D" id="3.30.1490.300">
    <property type="match status" value="1"/>
</dbReference>
<protein>
    <recommendedName>
        <fullName evidence="2">SHS2 domain-containing protein</fullName>
    </recommendedName>
</protein>
<dbReference type="Pfam" id="PF11104">
    <property type="entry name" value="PilM_2"/>
    <property type="match status" value="1"/>
</dbReference>
<proteinExistence type="predicted"/>
<reference evidence="1" key="1">
    <citation type="journal article" date="2014" name="Front. Microbiol.">
        <title>High frequency of phylogenetically diverse reductive dehalogenase-homologous genes in deep subseafloor sedimentary metagenomes.</title>
        <authorList>
            <person name="Kawai M."/>
            <person name="Futagami T."/>
            <person name="Toyoda A."/>
            <person name="Takaki Y."/>
            <person name="Nishi S."/>
            <person name="Hori S."/>
            <person name="Arai W."/>
            <person name="Tsubouchi T."/>
            <person name="Morono Y."/>
            <person name="Uchiyama I."/>
            <person name="Ito T."/>
            <person name="Fujiyama A."/>
            <person name="Inagaki F."/>
            <person name="Takami H."/>
        </authorList>
    </citation>
    <scope>NUCLEOTIDE SEQUENCE</scope>
    <source>
        <strain evidence="1">Expedition CK06-06</strain>
    </source>
</reference>
<accession>X0Y320</accession>
<sequence>MMKKAIGIDIGTYNIKLIELENKKGRPELTRLAINRITDNDIKGALKDLLSLAKSPLKRVNVSLSGPSVIVRYIEMPPMKKDELQSAIKFEAEKYIPFSIKDSNIDCAMLDKTSSGSHRVLLVAAKDDEVKKTLSLFKEAGLEV</sequence>
<dbReference type="AlphaFoldDB" id="X0Y320"/>
<evidence type="ECO:0008006" key="2">
    <source>
        <dbReference type="Google" id="ProtNLM"/>
    </source>
</evidence>
<feature type="non-terminal residue" evidence="1">
    <location>
        <position position="144"/>
    </location>
</feature>
<comment type="caution">
    <text evidence="1">The sequence shown here is derived from an EMBL/GenBank/DDBJ whole genome shotgun (WGS) entry which is preliminary data.</text>
</comment>
<gene>
    <name evidence="1" type="ORF">S01H1_82478</name>
</gene>
<dbReference type="EMBL" id="BARS01055920">
    <property type="protein sequence ID" value="GAG50095.1"/>
    <property type="molecule type" value="Genomic_DNA"/>
</dbReference>
<evidence type="ECO:0000313" key="1">
    <source>
        <dbReference type="EMBL" id="GAG50095.1"/>
    </source>
</evidence>
<dbReference type="SUPFAM" id="SSF53067">
    <property type="entry name" value="Actin-like ATPase domain"/>
    <property type="match status" value="1"/>
</dbReference>
<dbReference type="PANTHER" id="PTHR32432:SF3">
    <property type="entry name" value="ETHANOLAMINE UTILIZATION PROTEIN EUTJ"/>
    <property type="match status" value="1"/>
</dbReference>
<dbReference type="InterPro" id="IPR005883">
    <property type="entry name" value="PilM"/>
</dbReference>
<dbReference type="InterPro" id="IPR043129">
    <property type="entry name" value="ATPase_NBD"/>
</dbReference>
<dbReference type="PANTHER" id="PTHR32432">
    <property type="entry name" value="CELL DIVISION PROTEIN FTSA-RELATED"/>
    <property type="match status" value="1"/>
</dbReference>
<organism evidence="1">
    <name type="scientific">marine sediment metagenome</name>
    <dbReference type="NCBI Taxonomy" id="412755"/>
    <lineage>
        <taxon>unclassified sequences</taxon>
        <taxon>metagenomes</taxon>
        <taxon>ecological metagenomes</taxon>
    </lineage>
</organism>
<dbReference type="InterPro" id="IPR050696">
    <property type="entry name" value="FtsA/MreB"/>
</dbReference>